<gene>
    <name evidence="2" type="ORF">L0635_17035</name>
</gene>
<organism evidence="2 3">
    <name type="scientific">Vreelandella janggokensis</name>
    <dbReference type="NCBI Taxonomy" id="370767"/>
    <lineage>
        <taxon>Bacteria</taxon>
        <taxon>Pseudomonadati</taxon>
        <taxon>Pseudomonadota</taxon>
        <taxon>Gammaproteobacteria</taxon>
        <taxon>Oceanospirillales</taxon>
        <taxon>Halomonadaceae</taxon>
        <taxon>Vreelandella</taxon>
    </lineage>
</organism>
<keyword evidence="2" id="KW-0489">Methyltransferase</keyword>
<keyword evidence="3" id="KW-1185">Reference proteome</keyword>
<dbReference type="InterPro" id="IPR053188">
    <property type="entry name" value="FkbM_Methyltransferase"/>
</dbReference>
<evidence type="ECO:0000313" key="3">
    <source>
        <dbReference type="Proteomes" id="UP001321125"/>
    </source>
</evidence>
<name>A0ABT4IYN3_9GAMM</name>
<dbReference type="NCBIfam" id="TIGR01444">
    <property type="entry name" value="fkbM_fam"/>
    <property type="match status" value="1"/>
</dbReference>
<proteinExistence type="predicted"/>
<dbReference type="InterPro" id="IPR029063">
    <property type="entry name" value="SAM-dependent_MTases_sf"/>
</dbReference>
<dbReference type="PANTHER" id="PTHR36973">
    <property type="entry name" value="SLL1456 PROTEIN-RELATED"/>
    <property type="match status" value="1"/>
</dbReference>
<sequence length="301" mass="34132">MFEKPEQPPAAFQTVASKSHESKARNLWELDDPIHVVDIGANPIDGTPPYAELLKRGFVKLVGFEPQKDALQKLLAMKGPNETYLPHAVGTGEKTQLYICQASGMTSTLKPNNKVLDHFQGYPIWGKVKSVEEIDTVRLDDVAEIGKIDWLKIDIQGGELNVFKNGEEKLKDTLVIQTEVNFIQLYENQPLFAEVDQWMRAHGFMLHTLLEQRKRLYAPMKINGGIHQGINQLTTADAVYVRDINLNQFTTAQRKKIAFVLSKAYGSHDFAYRLLMNEKSFNKKDFFKKIVGKQINAISVD</sequence>
<dbReference type="SUPFAM" id="SSF53335">
    <property type="entry name" value="S-adenosyl-L-methionine-dependent methyltransferases"/>
    <property type="match status" value="1"/>
</dbReference>
<dbReference type="EMBL" id="JAKNQU010000008">
    <property type="protein sequence ID" value="MCZ0928779.1"/>
    <property type="molecule type" value="Genomic_DNA"/>
</dbReference>
<evidence type="ECO:0000259" key="1">
    <source>
        <dbReference type="Pfam" id="PF05050"/>
    </source>
</evidence>
<evidence type="ECO:0000313" key="2">
    <source>
        <dbReference type="EMBL" id="MCZ0928779.1"/>
    </source>
</evidence>
<comment type="caution">
    <text evidence="2">The sequence shown here is derived from an EMBL/GenBank/DDBJ whole genome shotgun (WGS) entry which is preliminary data.</text>
</comment>
<dbReference type="Gene3D" id="3.40.50.150">
    <property type="entry name" value="Vaccinia Virus protein VP39"/>
    <property type="match status" value="1"/>
</dbReference>
<dbReference type="RefSeq" id="WP_268902365.1">
    <property type="nucleotide sequence ID" value="NZ_JAKNQU010000008.1"/>
</dbReference>
<protein>
    <submittedName>
        <fullName evidence="2">FkbM family methyltransferase</fullName>
    </submittedName>
</protein>
<accession>A0ABT4IYN3</accession>
<dbReference type="InterPro" id="IPR006342">
    <property type="entry name" value="FkbM_mtfrase"/>
</dbReference>
<reference evidence="2 3" key="1">
    <citation type="submission" date="2022-02" db="EMBL/GenBank/DDBJ databases">
        <title>Study of halophilic communities from a Mexican lake.</title>
        <authorList>
            <person name="Hernandez-Soto L.M."/>
            <person name="Martinez-Abarca F."/>
            <person name="Ramirez-Saad H.C."/>
            <person name="Aguirre-Garrido J.F."/>
        </authorList>
    </citation>
    <scope>NUCLEOTIDE SEQUENCE [LARGE SCALE GENOMIC DNA]</scope>
    <source>
        <strain evidence="2 3">Hjan13</strain>
    </source>
</reference>
<feature type="domain" description="Methyltransferase FkbM" evidence="1">
    <location>
        <begin position="38"/>
        <end position="204"/>
    </location>
</feature>
<dbReference type="Pfam" id="PF05050">
    <property type="entry name" value="Methyltransf_21"/>
    <property type="match status" value="1"/>
</dbReference>
<dbReference type="GO" id="GO:0008168">
    <property type="term" value="F:methyltransferase activity"/>
    <property type="evidence" value="ECO:0007669"/>
    <property type="project" value="UniProtKB-KW"/>
</dbReference>
<keyword evidence="2" id="KW-0808">Transferase</keyword>
<dbReference type="GO" id="GO:0032259">
    <property type="term" value="P:methylation"/>
    <property type="evidence" value="ECO:0007669"/>
    <property type="project" value="UniProtKB-KW"/>
</dbReference>
<dbReference type="Proteomes" id="UP001321125">
    <property type="component" value="Unassembled WGS sequence"/>
</dbReference>
<dbReference type="PANTHER" id="PTHR36973:SF4">
    <property type="entry name" value="NODULATION PROTEIN"/>
    <property type="match status" value="1"/>
</dbReference>